<dbReference type="SUPFAM" id="SSF46689">
    <property type="entry name" value="Homeodomain-like"/>
    <property type="match status" value="1"/>
</dbReference>
<comment type="caution">
    <text evidence="7">The sequence shown here is derived from an EMBL/GenBank/DDBJ whole genome shotgun (WGS) entry which is preliminary data.</text>
</comment>
<dbReference type="PROSITE" id="PS50977">
    <property type="entry name" value="HTH_TETR_2"/>
    <property type="match status" value="1"/>
</dbReference>
<gene>
    <name evidence="7" type="ORF">ACFPCY_04165</name>
</gene>
<dbReference type="Gene3D" id="1.10.357.10">
    <property type="entry name" value="Tetracycline Repressor, domain 2"/>
    <property type="match status" value="1"/>
</dbReference>
<keyword evidence="3 5" id="KW-0238">DNA-binding</keyword>
<evidence type="ECO:0000256" key="1">
    <source>
        <dbReference type="ARBA" id="ARBA00022491"/>
    </source>
</evidence>
<keyword evidence="2" id="KW-0805">Transcription regulation</keyword>
<dbReference type="PROSITE" id="PS01081">
    <property type="entry name" value="HTH_TETR_1"/>
    <property type="match status" value="1"/>
</dbReference>
<keyword evidence="4" id="KW-0804">Transcription</keyword>
<evidence type="ECO:0000259" key="6">
    <source>
        <dbReference type="PROSITE" id="PS50977"/>
    </source>
</evidence>
<dbReference type="RefSeq" id="WP_378252199.1">
    <property type="nucleotide sequence ID" value="NZ_JBHSIT010000001.1"/>
</dbReference>
<dbReference type="Pfam" id="PF00440">
    <property type="entry name" value="TetR_N"/>
    <property type="match status" value="1"/>
</dbReference>
<dbReference type="Pfam" id="PF13977">
    <property type="entry name" value="TetR_C_6"/>
    <property type="match status" value="1"/>
</dbReference>
<protein>
    <submittedName>
        <fullName evidence="7">TetR/AcrR family transcriptional regulator</fullName>
    </submittedName>
</protein>
<evidence type="ECO:0000256" key="5">
    <source>
        <dbReference type="PROSITE-ProRule" id="PRU00335"/>
    </source>
</evidence>
<dbReference type="InterPro" id="IPR001647">
    <property type="entry name" value="HTH_TetR"/>
</dbReference>
<sequence length="203" mass="22052">MPRVSEEHLERRRRQIVDAARACFIRKGLHETSMQDIFAESGLSAGAVYRYFKSKNEIVDEIVSSTRGDLLSVLSDLVHAEPLLAPDEVCRAACEHIRDLASGNGPVRLAAQAWAMAAHDEHVGAHVRETMVGVRDLWSAYARRLAAAGRLPADVDAEAAGQVLFGLFPGFILQYVLLGDATPETLARGVRALFPAPAPVTRG</sequence>
<dbReference type="PANTHER" id="PTHR30055:SF229">
    <property type="entry name" value="HTH-TYPE TRANSCRIPTIONAL REPRESSOR RV1474C"/>
    <property type="match status" value="1"/>
</dbReference>
<organism evidence="7 8">
    <name type="scientific">Actinomadura gamaensis</name>
    <dbReference type="NCBI Taxonomy" id="1763541"/>
    <lineage>
        <taxon>Bacteria</taxon>
        <taxon>Bacillati</taxon>
        <taxon>Actinomycetota</taxon>
        <taxon>Actinomycetes</taxon>
        <taxon>Streptosporangiales</taxon>
        <taxon>Thermomonosporaceae</taxon>
        <taxon>Actinomadura</taxon>
    </lineage>
</organism>
<dbReference type="InterPro" id="IPR023772">
    <property type="entry name" value="DNA-bd_HTH_TetR-type_CS"/>
</dbReference>
<dbReference type="Proteomes" id="UP001595872">
    <property type="component" value="Unassembled WGS sequence"/>
</dbReference>
<dbReference type="InterPro" id="IPR009057">
    <property type="entry name" value="Homeodomain-like_sf"/>
</dbReference>
<accession>A0ABV9TR97</accession>
<keyword evidence="1" id="KW-0678">Repressor</keyword>
<feature type="DNA-binding region" description="H-T-H motif" evidence="5">
    <location>
        <begin position="33"/>
        <end position="52"/>
    </location>
</feature>
<dbReference type="PRINTS" id="PR00455">
    <property type="entry name" value="HTHTETR"/>
</dbReference>
<evidence type="ECO:0000313" key="8">
    <source>
        <dbReference type="Proteomes" id="UP001595872"/>
    </source>
</evidence>
<evidence type="ECO:0000313" key="7">
    <source>
        <dbReference type="EMBL" id="MFC4906504.1"/>
    </source>
</evidence>
<dbReference type="Gene3D" id="1.10.10.60">
    <property type="entry name" value="Homeodomain-like"/>
    <property type="match status" value="1"/>
</dbReference>
<feature type="domain" description="HTH tetR-type" evidence="6">
    <location>
        <begin position="10"/>
        <end position="70"/>
    </location>
</feature>
<proteinExistence type="predicted"/>
<evidence type="ECO:0000256" key="2">
    <source>
        <dbReference type="ARBA" id="ARBA00023015"/>
    </source>
</evidence>
<name>A0ABV9TR97_9ACTN</name>
<evidence type="ECO:0000256" key="4">
    <source>
        <dbReference type="ARBA" id="ARBA00023163"/>
    </source>
</evidence>
<keyword evidence="8" id="KW-1185">Reference proteome</keyword>
<dbReference type="SUPFAM" id="SSF48498">
    <property type="entry name" value="Tetracyclin repressor-like, C-terminal domain"/>
    <property type="match status" value="1"/>
</dbReference>
<dbReference type="EMBL" id="JBHSIT010000001">
    <property type="protein sequence ID" value="MFC4906504.1"/>
    <property type="molecule type" value="Genomic_DNA"/>
</dbReference>
<dbReference type="PANTHER" id="PTHR30055">
    <property type="entry name" value="HTH-TYPE TRANSCRIPTIONAL REGULATOR RUTR"/>
    <property type="match status" value="1"/>
</dbReference>
<dbReference type="InterPro" id="IPR036271">
    <property type="entry name" value="Tet_transcr_reg_TetR-rel_C_sf"/>
</dbReference>
<dbReference type="InterPro" id="IPR039538">
    <property type="entry name" value="BetI_C"/>
</dbReference>
<reference evidence="8" key="1">
    <citation type="journal article" date="2019" name="Int. J. Syst. Evol. Microbiol.">
        <title>The Global Catalogue of Microorganisms (GCM) 10K type strain sequencing project: providing services to taxonomists for standard genome sequencing and annotation.</title>
        <authorList>
            <consortium name="The Broad Institute Genomics Platform"/>
            <consortium name="The Broad Institute Genome Sequencing Center for Infectious Disease"/>
            <person name="Wu L."/>
            <person name="Ma J."/>
        </authorList>
    </citation>
    <scope>NUCLEOTIDE SEQUENCE [LARGE SCALE GENOMIC DNA]</scope>
    <source>
        <strain evidence="8">KLKA75</strain>
    </source>
</reference>
<evidence type="ECO:0000256" key="3">
    <source>
        <dbReference type="ARBA" id="ARBA00023125"/>
    </source>
</evidence>
<dbReference type="InterPro" id="IPR050109">
    <property type="entry name" value="HTH-type_TetR-like_transc_reg"/>
</dbReference>